<dbReference type="EMBL" id="REGN01001524">
    <property type="protein sequence ID" value="RNA34100.1"/>
    <property type="molecule type" value="Genomic_DNA"/>
</dbReference>
<gene>
    <name evidence="1" type="ORF">BpHYR1_009864</name>
</gene>
<keyword evidence="2" id="KW-1185">Reference proteome</keyword>
<evidence type="ECO:0000313" key="2">
    <source>
        <dbReference type="Proteomes" id="UP000276133"/>
    </source>
</evidence>
<organism evidence="1 2">
    <name type="scientific">Brachionus plicatilis</name>
    <name type="common">Marine rotifer</name>
    <name type="synonym">Brachionus muelleri</name>
    <dbReference type="NCBI Taxonomy" id="10195"/>
    <lineage>
        <taxon>Eukaryota</taxon>
        <taxon>Metazoa</taxon>
        <taxon>Spiralia</taxon>
        <taxon>Gnathifera</taxon>
        <taxon>Rotifera</taxon>
        <taxon>Eurotatoria</taxon>
        <taxon>Monogononta</taxon>
        <taxon>Pseudotrocha</taxon>
        <taxon>Ploima</taxon>
        <taxon>Brachionidae</taxon>
        <taxon>Brachionus</taxon>
    </lineage>
</organism>
<accession>A0A3M7SEY1</accession>
<sequence>MKESSSRIIFEIFKNIKQVKDNYLDILCEIKARITVLEMTLTCIRLVPTFFLMTFVQTERDSKK</sequence>
<protein>
    <submittedName>
        <fullName evidence="1">Uncharacterized protein</fullName>
    </submittedName>
</protein>
<dbReference type="AlphaFoldDB" id="A0A3M7SEY1"/>
<evidence type="ECO:0000313" key="1">
    <source>
        <dbReference type="EMBL" id="RNA34100.1"/>
    </source>
</evidence>
<comment type="caution">
    <text evidence="1">The sequence shown here is derived from an EMBL/GenBank/DDBJ whole genome shotgun (WGS) entry which is preliminary data.</text>
</comment>
<proteinExistence type="predicted"/>
<reference evidence="1 2" key="1">
    <citation type="journal article" date="2018" name="Sci. Rep.">
        <title>Genomic signatures of local adaptation to the degree of environmental predictability in rotifers.</title>
        <authorList>
            <person name="Franch-Gras L."/>
            <person name="Hahn C."/>
            <person name="Garcia-Roger E.M."/>
            <person name="Carmona M.J."/>
            <person name="Serra M."/>
            <person name="Gomez A."/>
        </authorList>
    </citation>
    <scope>NUCLEOTIDE SEQUENCE [LARGE SCALE GENOMIC DNA]</scope>
    <source>
        <strain evidence="1">HYR1</strain>
    </source>
</reference>
<dbReference type="Proteomes" id="UP000276133">
    <property type="component" value="Unassembled WGS sequence"/>
</dbReference>
<name>A0A3M7SEY1_BRAPC</name>